<keyword evidence="7" id="KW-0003">3Fe-4S</keyword>
<evidence type="ECO:0000256" key="2">
    <source>
        <dbReference type="ARBA" id="ARBA00022448"/>
    </source>
</evidence>
<protein>
    <recommendedName>
        <fullName evidence="8">Ferredoxin</fullName>
    </recommendedName>
</protein>
<dbReference type="Pfam" id="PF13459">
    <property type="entry name" value="Fer4_15"/>
    <property type="match status" value="1"/>
</dbReference>
<dbReference type="InterPro" id="IPR051269">
    <property type="entry name" value="Fe-S_cluster_ET"/>
</dbReference>
<keyword evidence="4 8" id="KW-0249">Electron transport</keyword>
<comment type="cofactor">
    <cofactor evidence="1">
        <name>[3Fe-4S] cluster</name>
        <dbReference type="ChEBI" id="CHEBI:21137"/>
    </cofactor>
</comment>
<dbReference type="GO" id="GO:0005506">
    <property type="term" value="F:iron ion binding"/>
    <property type="evidence" value="ECO:0007669"/>
    <property type="project" value="UniProtKB-UniRule"/>
</dbReference>
<dbReference type="GO" id="GO:0051538">
    <property type="term" value="F:3 iron, 4 sulfur cluster binding"/>
    <property type="evidence" value="ECO:0007669"/>
    <property type="project" value="UniProtKB-KW"/>
</dbReference>
<dbReference type="AlphaFoldDB" id="A0A1C5KAS7"/>
<name>A0A1C5KAS7_9ACTN</name>
<keyword evidence="10" id="KW-1185">Reference proteome</keyword>
<dbReference type="RefSeq" id="WP_091072664.1">
    <property type="nucleotide sequence ID" value="NZ_FMDM01000030.1"/>
</dbReference>
<dbReference type="EMBL" id="FMDM01000030">
    <property type="protein sequence ID" value="SCG79526.1"/>
    <property type="molecule type" value="Genomic_DNA"/>
</dbReference>
<evidence type="ECO:0000313" key="9">
    <source>
        <dbReference type="EMBL" id="SCG79526.1"/>
    </source>
</evidence>
<dbReference type="STRING" id="745366.GA0070213_1304"/>
<proteinExistence type="predicted"/>
<reference evidence="10" key="1">
    <citation type="submission" date="2016-06" db="EMBL/GenBank/DDBJ databases">
        <authorList>
            <person name="Varghese N."/>
            <person name="Submissions Spin"/>
        </authorList>
    </citation>
    <scope>NUCLEOTIDE SEQUENCE [LARGE SCALE GENOMIC DNA]</scope>
    <source>
        <strain evidence="10">DSM 45647</strain>
    </source>
</reference>
<organism evidence="9 10">
    <name type="scientific">Micromonospora humi</name>
    <dbReference type="NCBI Taxonomy" id="745366"/>
    <lineage>
        <taxon>Bacteria</taxon>
        <taxon>Bacillati</taxon>
        <taxon>Actinomycetota</taxon>
        <taxon>Actinomycetes</taxon>
        <taxon>Micromonosporales</taxon>
        <taxon>Micromonosporaceae</taxon>
        <taxon>Micromonospora</taxon>
    </lineage>
</organism>
<evidence type="ECO:0000256" key="3">
    <source>
        <dbReference type="ARBA" id="ARBA00022723"/>
    </source>
</evidence>
<keyword evidence="6 8" id="KW-0411">Iron-sulfur</keyword>
<evidence type="ECO:0000256" key="8">
    <source>
        <dbReference type="RuleBase" id="RU368020"/>
    </source>
</evidence>
<evidence type="ECO:0000256" key="4">
    <source>
        <dbReference type="ARBA" id="ARBA00022982"/>
    </source>
</evidence>
<dbReference type="GO" id="GO:0009055">
    <property type="term" value="F:electron transfer activity"/>
    <property type="evidence" value="ECO:0007669"/>
    <property type="project" value="UniProtKB-UniRule"/>
</dbReference>
<dbReference type="OrthoDB" id="9803319at2"/>
<gene>
    <name evidence="9" type="ORF">GA0070213_1304</name>
</gene>
<dbReference type="PANTHER" id="PTHR36923">
    <property type="entry name" value="FERREDOXIN"/>
    <property type="match status" value="1"/>
</dbReference>
<evidence type="ECO:0000256" key="6">
    <source>
        <dbReference type="ARBA" id="ARBA00023014"/>
    </source>
</evidence>
<dbReference type="PRINTS" id="PR00352">
    <property type="entry name" value="3FE4SFRDOXIN"/>
</dbReference>
<sequence>MSAAHEVAVDRDLCVGAGQCVMHAPEVFDQDLNGVVTLRTTDAGADVWEYVLEAAERCPVKAITVPGT</sequence>
<evidence type="ECO:0000256" key="5">
    <source>
        <dbReference type="ARBA" id="ARBA00023004"/>
    </source>
</evidence>
<keyword evidence="2 8" id="KW-0813">Transport</keyword>
<evidence type="ECO:0000256" key="1">
    <source>
        <dbReference type="ARBA" id="ARBA00001927"/>
    </source>
</evidence>
<keyword evidence="3 8" id="KW-0479">Metal-binding</keyword>
<dbReference type="Proteomes" id="UP000199360">
    <property type="component" value="Unassembled WGS sequence"/>
</dbReference>
<accession>A0A1C5KAS7</accession>
<dbReference type="Gene3D" id="3.30.70.20">
    <property type="match status" value="1"/>
</dbReference>
<dbReference type="PANTHER" id="PTHR36923:SF3">
    <property type="entry name" value="FERREDOXIN"/>
    <property type="match status" value="1"/>
</dbReference>
<dbReference type="InterPro" id="IPR001080">
    <property type="entry name" value="3Fe4S_ferredoxin"/>
</dbReference>
<keyword evidence="5 8" id="KW-0408">Iron</keyword>
<evidence type="ECO:0000313" key="10">
    <source>
        <dbReference type="Proteomes" id="UP000199360"/>
    </source>
</evidence>
<dbReference type="SUPFAM" id="SSF54862">
    <property type="entry name" value="4Fe-4S ferredoxins"/>
    <property type="match status" value="1"/>
</dbReference>
<evidence type="ECO:0000256" key="7">
    <source>
        <dbReference type="ARBA" id="ARBA00023291"/>
    </source>
</evidence>
<comment type="function">
    <text evidence="8">Ferredoxins are iron-sulfur proteins that transfer electrons in a wide variety of metabolic reactions.</text>
</comment>